<organism evidence="3 4">
    <name type="scientific">Longimicrobium terrae</name>
    <dbReference type="NCBI Taxonomy" id="1639882"/>
    <lineage>
        <taxon>Bacteria</taxon>
        <taxon>Pseudomonadati</taxon>
        <taxon>Gemmatimonadota</taxon>
        <taxon>Longimicrobiia</taxon>
        <taxon>Longimicrobiales</taxon>
        <taxon>Longimicrobiaceae</taxon>
        <taxon>Longimicrobium</taxon>
    </lineage>
</organism>
<keyword evidence="4" id="KW-1185">Reference proteome</keyword>
<dbReference type="Gene3D" id="3.10.129.10">
    <property type="entry name" value="Hotdog Thioesterase"/>
    <property type="match status" value="1"/>
</dbReference>
<dbReference type="PANTHER" id="PTHR31793:SF27">
    <property type="entry name" value="NOVEL THIOESTERASE SUPERFAMILY DOMAIN AND SAPOSIN A-TYPE DOMAIN CONTAINING PROTEIN (0610012H03RIK)"/>
    <property type="match status" value="1"/>
</dbReference>
<evidence type="ECO:0000256" key="1">
    <source>
        <dbReference type="ARBA" id="ARBA00005953"/>
    </source>
</evidence>
<evidence type="ECO:0000313" key="3">
    <source>
        <dbReference type="EMBL" id="MBB6071329.1"/>
    </source>
</evidence>
<protein>
    <submittedName>
        <fullName evidence="3">Acyl-CoA thioester hydrolase</fullName>
        <ecNumber evidence="3">3.1.2.-</ecNumber>
    </submittedName>
</protein>
<evidence type="ECO:0000313" key="4">
    <source>
        <dbReference type="Proteomes" id="UP000582837"/>
    </source>
</evidence>
<name>A0A841H070_9BACT</name>
<dbReference type="EMBL" id="JACHIA010000008">
    <property type="protein sequence ID" value="MBB6071329.1"/>
    <property type="molecule type" value="Genomic_DNA"/>
</dbReference>
<gene>
    <name evidence="3" type="ORF">HNQ61_002953</name>
</gene>
<comment type="caution">
    <text evidence="3">The sequence shown here is derived from an EMBL/GenBank/DDBJ whole genome shotgun (WGS) entry which is preliminary data.</text>
</comment>
<dbReference type="PIRSF" id="PIRSF003230">
    <property type="entry name" value="YbgC"/>
    <property type="match status" value="1"/>
</dbReference>
<dbReference type="InterPro" id="IPR006684">
    <property type="entry name" value="YbgC/YbaW"/>
</dbReference>
<dbReference type="GO" id="GO:0047617">
    <property type="term" value="F:fatty acyl-CoA hydrolase activity"/>
    <property type="evidence" value="ECO:0007669"/>
    <property type="project" value="TreeGrafter"/>
</dbReference>
<comment type="similarity">
    <text evidence="1">Belongs to the 4-hydroxybenzoyl-CoA thioesterase family.</text>
</comment>
<dbReference type="InterPro" id="IPR029069">
    <property type="entry name" value="HotDog_dom_sf"/>
</dbReference>
<dbReference type="RefSeq" id="WP_170036867.1">
    <property type="nucleotide sequence ID" value="NZ_JABDTL010000002.1"/>
</dbReference>
<evidence type="ECO:0000256" key="2">
    <source>
        <dbReference type="ARBA" id="ARBA00022801"/>
    </source>
</evidence>
<dbReference type="AlphaFoldDB" id="A0A841H070"/>
<reference evidence="3 4" key="1">
    <citation type="submission" date="2020-08" db="EMBL/GenBank/DDBJ databases">
        <title>Genomic Encyclopedia of Type Strains, Phase IV (KMG-IV): sequencing the most valuable type-strain genomes for metagenomic binning, comparative biology and taxonomic classification.</title>
        <authorList>
            <person name="Goeker M."/>
        </authorList>
    </citation>
    <scope>NUCLEOTIDE SEQUENCE [LARGE SCALE GENOMIC DNA]</scope>
    <source>
        <strain evidence="3 4">DSM 29007</strain>
    </source>
</reference>
<dbReference type="Proteomes" id="UP000582837">
    <property type="component" value="Unassembled WGS sequence"/>
</dbReference>
<dbReference type="NCBIfam" id="TIGR00051">
    <property type="entry name" value="YbgC/FadM family acyl-CoA thioesterase"/>
    <property type="match status" value="1"/>
</dbReference>
<keyword evidence="2 3" id="KW-0378">Hydrolase</keyword>
<dbReference type="PANTHER" id="PTHR31793">
    <property type="entry name" value="4-HYDROXYBENZOYL-COA THIOESTERASE FAMILY MEMBER"/>
    <property type="match status" value="1"/>
</dbReference>
<dbReference type="EC" id="3.1.2.-" evidence="3"/>
<proteinExistence type="inferred from homology"/>
<dbReference type="InterPro" id="IPR050563">
    <property type="entry name" value="4-hydroxybenzoyl-CoA_TE"/>
</dbReference>
<dbReference type="Pfam" id="PF13279">
    <property type="entry name" value="4HBT_2"/>
    <property type="match status" value="1"/>
</dbReference>
<dbReference type="CDD" id="cd00586">
    <property type="entry name" value="4HBT"/>
    <property type="match status" value="1"/>
</dbReference>
<accession>A0A841H070</accession>
<dbReference type="SUPFAM" id="SSF54637">
    <property type="entry name" value="Thioesterase/thiol ester dehydrase-isomerase"/>
    <property type="match status" value="1"/>
</dbReference>
<sequence>MHPAAHTSTLEFRARYAETDQMGVVYHANYLVWCEMGRTDLIRHLWKPYSVIEKEGVMLAVTDVSMRYHASARYEDLIRVTTSVEQVRSRAISFTYLIERVEEDGTTTRLCSARTGLTALDRASSAPRKLPQDLLDAFRAATEPNA</sequence>